<evidence type="ECO:0000256" key="2">
    <source>
        <dbReference type="SAM" id="Phobius"/>
    </source>
</evidence>
<reference evidence="3 4" key="1">
    <citation type="journal article" date="2015" name="Genome Biol.">
        <title>Comparative genomics of Steinernema reveals deeply conserved gene regulatory networks.</title>
        <authorList>
            <person name="Dillman A.R."/>
            <person name="Macchietto M."/>
            <person name="Porter C.F."/>
            <person name="Rogers A."/>
            <person name="Williams B."/>
            <person name="Antoshechkin I."/>
            <person name="Lee M.M."/>
            <person name="Goodwin Z."/>
            <person name="Lu X."/>
            <person name="Lewis E.E."/>
            <person name="Goodrich-Blair H."/>
            <person name="Stock S.P."/>
            <person name="Adams B.J."/>
            <person name="Sternberg P.W."/>
            <person name="Mortazavi A."/>
        </authorList>
    </citation>
    <scope>NUCLEOTIDE SEQUENCE [LARGE SCALE GENOMIC DNA]</scope>
    <source>
        <strain evidence="3 4">ALL</strain>
    </source>
</reference>
<feature type="region of interest" description="Disordered" evidence="1">
    <location>
        <begin position="1"/>
        <end position="38"/>
    </location>
</feature>
<feature type="compositionally biased region" description="Basic and acidic residues" evidence="1">
    <location>
        <begin position="29"/>
        <end position="38"/>
    </location>
</feature>
<evidence type="ECO:0000256" key="1">
    <source>
        <dbReference type="SAM" id="MobiDB-lite"/>
    </source>
</evidence>
<gene>
    <name evidence="3" type="ORF">L596_016550</name>
</gene>
<feature type="transmembrane region" description="Helical" evidence="2">
    <location>
        <begin position="98"/>
        <end position="119"/>
    </location>
</feature>
<sequence>MSNRSVPKAENSTRTALDKSISSAPSAKDASKDEDTDIARLKIPQSAIKELQALVNTPREPIKDRGNTGPRDRLFASILTVTTVAALEGVIGCLGASFPAVAGLLAGFLAWFLCTWTLVHGRGLNRRRIALFNERNFLDTYQVFNREFGHLFQPEPNTPGGCCGPAPETLARAPCKPSARSSSRIRRRLDSKTPSSSTTEECNERQARPSGTPAPGSCESRQLRRRPRSQRCPGTRGYPSPRRPS</sequence>
<keyword evidence="2" id="KW-0812">Transmembrane</keyword>
<evidence type="ECO:0000313" key="4">
    <source>
        <dbReference type="Proteomes" id="UP000298663"/>
    </source>
</evidence>
<accession>A0A4U5NJ22</accession>
<protein>
    <submittedName>
        <fullName evidence="3">Uncharacterized protein</fullName>
    </submittedName>
</protein>
<dbReference type="EMBL" id="AZBU02000004">
    <property type="protein sequence ID" value="TKR82876.1"/>
    <property type="molecule type" value="Genomic_DNA"/>
</dbReference>
<feature type="compositionally biased region" description="Low complexity" evidence="1">
    <location>
        <begin position="18"/>
        <end position="28"/>
    </location>
</feature>
<reference evidence="3 4" key="2">
    <citation type="journal article" date="2019" name="G3 (Bethesda)">
        <title>Hybrid Assembly of the Genome of the Entomopathogenic Nematode Steinernema carpocapsae Identifies the X-Chromosome.</title>
        <authorList>
            <person name="Serra L."/>
            <person name="Macchietto M."/>
            <person name="Macias-Munoz A."/>
            <person name="McGill C.J."/>
            <person name="Rodriguez I.M."/>
            <person name="Rodriguez B."/>
            <person name="Murad R."/>
            <person name="Mortazavi A."/>
        </authorList>
    </citation>
    <scope>NUCLEOTIDE SEQUENCE [LARGE SCALE GENOMIC DNA]</scope>
    <source>
        <strain evidence="3 4">ALL</strain>
    </source>
</reference>
<keyword evidence="2" id="KW-1133">Transmembrane helix</keyword>
<feature type="compositionally biased region" description="Polar residues" evidence="1">
    <location>
        <begin position="1"/>
        <end position="15"/>
    </location>
</feature>
<dbReference type="AlphaFoldDB" id="A0A4U5NJ22"/>
<keyword evidence="4" id="KW-1185">Reference proteome</keyword>
<dbReference type="OrthoDB" id="5836881at2759"/>
<comment type="caution">
    <text evidence="3">The sequence shown here is derived from an EMBL/GenBank/DDBJ whole genome shotgun (WGS) entry which is preliminary data.</text>
</comment>
<evidence type="ECO:0000313" key="3">
    <source>
        <dbReference type="EMBL" id="TKR82876.1"/>
    </source>
</evidence>
<feature type="transmembrane region" description="Helical" evidence="2">
    <location>
        <begin position="74"/>
        <end position="92"/>
    </location>
</feature>
<feature type="region of interest" description="Disordered" evidence="1">
    <location>
        <begin position="173"/>
        <end position="245"/>
    </location>
</feature>
<organism evidence="3 4">
    <name type="scientific">Steinernema carpocapsae</name>
    <name type="common">Entomopathogenic nematode</name>
    <dbReference type="NCBI Taxonomy" id="34508"/>
    <lineage>
        <taxon>Eukaryota</taxon>
        <taxon>Metazoa</taxon>
        <taxon>Ecdysozoa</taxon>
        <taxon>Nematoda</taxon>
        <taxon>Chromadorea</taxon>
        <taxon>Rhabditida</taxon>
        <taxon>Tylenchina</taxon>
        <taxon>Panagrolaimomorpha</taxon>
        <taxon>Strongyloidoidea</taxon>
        <taxon>Steinernematidae</taxon>
        <taxon>Steinernema</taxon>
    </lineage>
</organism>
<name>A0A4U5NJ22_STECR</name>
<dbReference type="Proteomes" id="UP000298663">
    <property type="component" value="Unassembled WGS sequence"/>
</dbReference>
<keyword evidence="2" id="KW-0472">Membrane</keyword>
<proteinExistence type="predicted"/>